<organism evidence="1">
    <name type="scientific">freshwater metagenome</name>
    <dbReference type="NCBI Taxonomy" id="449393"/>
    <lineage>
        <taxon>unclassified sequences</taxon>
        <taxon>metagenomes</taxon>
        <taxon>ecological metagenomes</taxon>
    </lineage>
</organism>
<evidence type="ECO:0000313" key="1">
    <source>
        <dbReference type="EMBL" id="CAB4812135.1"/>
    </source>
</evidence>
<name>A0A6J6YUB2_9ZZZZ</name>
<sequence>MSPRASRTAEIDVGAALPVGNKAGTSTALCNA</sequence>
<dbReference type="AlphaFoldDB" id="A0A6J6YUB2"/>
<protein>
    <submittedName>
        <fullName evidence="1">Unannotated protein</fullName>
    </submittedName>
</protein>
<gene>
    <name evidence="1" type="ORF">UFOPK3120_00659</name>
</gene>
<proteinExistence type="predicted"/>
<dbReference type="EMBL" id="CAFAAW010000072">
    <property type="protein sequence ID" value="CAB4812135.1"/>
    <property type="molecule type" value="Genomic_DNA"/>
</dbReference>
<reference evidence="1" key="1">
    <citation type="submission" date="2020-05" db="EMBL/GenBank/DDBJ databases">
        <authorList>
            <person name="Chiriac C."/>
            <person name="Salcher M."/>
            <person name="Ghai R."/>
            <person name="Kavagutti S V."/>
        </authorList>
    </citation>
    <scope>NUCLEOTIDE SEQUENCE</scope>
</reference>
<accession>A0A6J6YUB2</accession>